<dbReference type="PROSITE" id="PS50041">
    <property type="entry name" value="C_TYPE_LECTIN_2"/>
    <property type="match status" value="1"/>
</dbReference>
<name>A0AAV2QJ88_MEGNR</name>
<dbReference type="InterPro" id="IPR051663">
    <property type="entry name" value="CLec_Tetranectin-domain"/>
</dbReference>
<evidence type="ECO:0000313" key="7">
    <source>
        <dbReference type="EMBL" id="CAL4087978.1"/>
    </source>
</evidence>
<dbReference type="InterPro" id="IPR016186">
    <property type="entry name" value="C-type_lectin-like/link_sf"/>
</dbReference>
<dbReference type="GO" id="GO:0030246">
    <property type="term" value="F:carbohydrate binding"/>
    <property type="evidence" value="ECO:0007669"/>
    <property type="project" value="UniProtKB-KW"/>
</dbReference>
<evidence type="ECO:0000259" key="6">
    <source>
        <dbReference type="PROSITE" id="PS50041"/>
    </source>
</evidence>
<evidence type="ECO:0000256" key="5">
    <source>
        <dbReference type="SAM" id="SignalP"/>
    </source>
</evidence>
<feature type="signal peptide" evidence="5">
    <location>
        <begin position="1"/>
        <end position="19"/>
    </location>
</feature>
<reference evidence="7 8" key="1">
    <citation type="submission" date="2024-05" db="EMBL/GenBank/DDBJ databases">
        <authorList>
            <person name="Wallberg A."/>
        </authorList>
    </citation>
    <scope>NUCLEOTIDE SEQUENCE [LARGE SCALE GENOMIC DNA]</scope>
</reference>
<dbReference type="CDD" id="cd00037">
    <property type="entry name" value="CLECT"/>
    <property type="match status" value="1"/>
</dbReference>
<protein>
    <recommendedName>
        <fullName evidence="6">C-type lectin domain-containing protein</fullName>
    </recommendedName>
</protein>
<dbReference type="GO" id="GO:0008083">
    <property type="term" value="F:growth factor activity"/>
    <property type="evidence" value="ECO:0007669"/>
    <property type="project" value="TreeGrafter"/>
</dbReference>
<keyword evidence="3 5" id="KW-0732">Signal</keyword>
<dbReference type="InterPro" id="IPR016187">
    <property type="entry name" value="CTDL_fold"/>
</dbReference>
<dbReference type="Gene3D" id="3.10.100.10">
    <property type="entry name" value="Mannose-Binding Protein A, subunit A"/>
    <property type="match status" value="1"/>
</dbReference>
<dbReference type="Proteomes" id="UP001497623">
    <property type="component" value="Unassembled WGS sequence"/>
</dbReference>
<evidence type="ECO:0000256" key="4">
    <source>
        <dbReference type="ARBA" id="ARBA00022734"/>
    </source>
</evidence>
<accession>A0AAV2QJ88</accession>
<dbReference type="GO" id="GO:0005615">
    <property type="term" value="C:extracellular space"/>
    <property type="evidence" value="ECO:0007669"/>
    <property type="project" value="TreeGrafter"/>
</dbReference>
<feature type="non-terminal residue" evidence="7">
    <location>
        <position position="170"/>
    </location>
</feature>
<dbReference type="PANTHER" id="PTHR22799">
    <property type="entry name" value="TETRANECTIN-RELATED"/>
    <property type="match status" value="1"/>
</dbReference>
<dbReference type="SUPFAM" id="SSF56436">
    <property type="entry name" value="C-type lectin-like"/>
    <property type="match status" value="1"/>
</dbReference>
<evidence type="ECO:0000256" key="1">
    <source>
        <dbReference type="ARBA" id="ARBA00004613"/>
    </source>
</evidence>
<dbReference type="InterPro" id="IPR001304">
    <property type="entry name" value="C-type_lectin-like"/>
</dbReference>
<dbReference type="PANTHER" id="PTHR22799:SF1">
    <property type="entry name" value="C-TYPE LECTIN DOMAIN FAMILY 11 MEMBER A"/>
    <property type="match status" value="1"/>
</dbReference>
<organism evidence="7 8">
    <name type="scientific">Meganyctiphanes norvegica</name>
    <name type="common">Northern krill</name>
    <name type="synonym">Thysanopoda norvegica</name>
    <dbReference type="NCBI Taxonomy" id="48144"/>
    <lineage>
        <taxon>Eukaryota</taxon>
        <taxon>Metazoa</taxon>
        <taxon>Ecdysozoa</taxon>
        <taxon>Arthropoda</taxon>
        <taxon>Crustacea</taxon>
        <taxon>Multicrustacea</taxon>
        <taxon>Malacostraca</taxon>
        <taxon>Eumalacostraca</taxon>
        <taxon>Eucarida</taxon>
        <taxon>Euphausiacea</taxon>
        <taxon>Euphausiidae</taxon>
        <taxon>Meganyctiphanes</taxon>
    </lineage>
</organism>
<dbReference type="EMBL" id="CAXKWB010007647">
    <property type="protein sequence ID" value="CAL4087978.1"/>
    <property type="molecule type" value="Genomic_DNA"/>
</dbReference>
<dbReference type="SMART" id="SM00034">
    <property type="entry name" value="CLECT"/>
    <property type="match status" value="1"/>
</dbReference>
<comment type="caution">
    <text evidence="7">The sequence shown here is derived from an EMBL/GenBank/DDBJ whole genome shotgun (WGS) entry which is preliminary data.</text>
</comment>
<proteinExistence type="predicted"/>
<gene>
    <name evidence="7" type="ORF">MNOR_LOCUS13397</name>
</gene>
<keyword evidence="4" id="KW-0430">Lectin</keyword>
<feature type="domain" description="C-type lectin" evidence="6">
    <location>
        <begin position="32"/>
        <end position="153"/>
    </location>
</feature>
<keyword evidence="2" id="KW-0964">Secreted</keyword>
<evidence type="ECO:0000313" key="8">
    <source>
        <dbReference type="Proteomes" id="UP001497623"/>
    </source>
</evidence>
<dbReference type="Pfam" id="PF00059">
    <property type="entry name" value="Lectin_C"/>
    <property type="match status" value="1"/>
</dbReference>
<comment type="subcellular location">
    <subcellularLocation>
        <location evidence="1">Secreted</location>
    </subcellularLocation>
</comment>
<dbReference type="AlphaFoldDB" id="A0AAV2QJ88"/>
<sequence length="170" mass="18462">MEFLSLLAVITFADFLVDATVTSDSCIDGVTIGNQCLRFSKEALNWNNAVAACASNGGQLASLTQPAEVQAYVLRTYGGNKPYWAGGSDTAQEGSWIWLSGEPFQDQFPWVEGEPNNGVWHGGYSGEEDCLKVNWMGGYNDGSCTIKHRYICENGDTEGRANQHPPGVNE</sequence>
<feature type="chain" id="PRO_5043539471" description="C-type lectin domain-containing protein" evidence="5">
    <location>
        <begin position="20"/>
        <end position="170"/>
    </location>
</feature>
<evidence type="ECO:0000256" key="2">
    <source>
        <dbReference type="ARBA" id="ARBA00022525"/>
    </source>
</evidence>
<keyword evidence="8" id="KW-1185">Reference proteome</keyword>
<evidence type="ECO:0000256" key="3">
    <source>
        <dbReference type="ARBA" id="ARBA00022729"/>
    </source>
</evidence>